<sequence length="483" mass="55703">MPLCLNDVNAAVEINSGEGWQVLYPKHAVEVKPSSESISLRLREDHSVLSEVPLTQELRRCEELKASELGSFSLRAERWLEREQMSVALAAAQAELRKQRLNSNILKQHQKHTDAWRKQFVCLFVLAVFFLGCAVVLLRHVAPELMGVFWVFGCSLIALFMWTIDHRWLRPLFNLCGIFMTYFTVWSVFVVGVFGAYTYLKWNSCSEDTFVDVLVWWDFLPLCIIPFCLPAHAWFRHKKWAVKIYPDLLEEHARGQAVENSIVFHGRVLPGKQRPCVCSWPGKYESAWDAMVRSSETSAAVVFLPKGSELFGICDPIPAKEGLEGDCWCIPLYGEKKPWGCRWWTNWIENVDEAVKYGAKLQVYYFEHAIGKGKVKSFSALSQESLRRDSLGKKSKFVFEASEMFRQAQDAGIEELCKGQRQDGSSQYQREKHRLFLSWLCPEDRQFLLDSDGLGNSQKAEVAWLERRGYPYEEVDVSPWLRM</sequence>
<name>A0A812NK80_9DINO</name>
<keyword evidence="1" id="KW-0175">Coiled coil</keyword>
<comment type="caution">
    <text evidence="3">The sequence shown here is derived from an EMBL/GenBank/DDBJ whole genome shotgun (WGS) entry which is preliminary data.</text>
</comment>
<feature type="transmembrane region" description="Helical" evidence="2">
    <location>
        <begin position="172"/>
        <end position="194"/>
    </location>
</feature>
<keyword evidence="4" id="KW-1185">Reference proteome</keyword>
<reference evidence="3" key="1">
    <citation type="submission" date="2021-02" db="EMBL/GenBank/DDBJ databases">
        <authorList>
            <person name="Dougan E. K."/>
            <person name="Rhodes N."/>
            <person name="Thang M."/>
            <person name="Chan C."/>
        </authorList>
    </citation>
    <scope>NUCLEOTIDE SEQUENCE</scope>
</reference>
<feature type="transmembrane region" description="Helical" evidence="2">
    <location>
        <begin position="120"/>
        <end position="141"/>
    </location>
</feature>
<gene>
    <name evidence="3" type="ORF">SNEC2469_LOCUS7281</name>
</gene>
<feature type="transmembrane region" description="Helical" evidence="2">
    <location>
        <begin position="214"/>
        <end position="235"/>
    </location>
</feature>
<evidence type="ECO:0000256" key="1">
    <source>
        <dbReference type="SAM" id="Coils"/>
    </source>
</evidence>
<evidence type="ECO:0000313" key="3">
    <source>
        <dbReference type="EMBL" id="CAE7296316.1"/>
    </source>
</evidence>
<accession>A0A812NK80</accession>
<protein>
    <submittedName>
        <fullName evidence="3">Uncharacterized protein</fullName>
    </submittedName>
</protein>
<keyword evidence="2" id="KW-1133">Transmembrane helix</keyword>
<feature type="coiled-coil region" evidence="1">
    <location>
        <begin position="82"/>
        <end position="111"/>
    </location>
</feature>
<keyword evidence="2" id="KW-0812">Transmembrane</keyword>
<dbReference type="Proteomes" id="UP000601435">
    <property type="component" value="Unassembled WGS sequence"/>
</dbReference>
<dbReference type="AlphaFoldDB" id="A0A812NK80"/>
<dbReference type="EMBL" id="CAJNJA010012420">
    <property type="protein sequence ID" value="CAE7296316.1"/>
    <property type="molecule type" value="Genomic_DNA"/>
</dbReference>
<dbReference type="OrthoDB" id="408727at2759"/>
<organism evidence="3 4">
    <name type="scientific">Symbiodinium necroappetens</name>
    <dbReference type="NCBI Taxonomy" id="1628268"/>
    <lineage>
        <taxon>Eukaryota</taxon>
        <taxon>Sar</taxon>
        <taxon>Alveolata</taxon>
        <taxon>Dinophyceae</taxon>
        <taxon>Suessiales</taxon>
        <taxon>Symbiodiniaceae</taxon>
        <taxon>Symbiodinium</taxon>
    </lineage>
</organism>
<evidence type="ECO:0000256" key="2">
    <source>
        <dbReference type="SAM" id="Phobius"/>
    </source>
</evidence>
<keyword evidence="2" id="KW-0472">Membrane</keyword>
<evidence type="ECO:0000313" key="4">
    <source>
        <dbReference type="Proteomes" id="UP000601435"/>
    </source>
</evidence>
<proteinExistence type="predicted"/>
<feature type="transmembrane region" description="Helical" evidence="2">
    <location>
        <begin position="147"/>
        <end position="165"/>
    </location>
</feature>